<dbReference type="InterPro" id="IPR036291">
    <property type="entry name" value="NAD(P)-bd_dom_sf"/>
</dbReference>
<comment type="function">
    <text evidence="8">Involved in the biosynthesis of the chorismate, which leads to the biosynthesis of aromatic amino acids. Catalyzes the reversible NADPH linked reduction of 3-dehydroshikimate (DHSA) to yield shikimate (SA).</text>
</comment>
<dbReference type="RefSeq" id="WP_011793123.1">
    <property type="nucleotide sequence ID" value="NC_008751.1"/>
</dbReference>
<comment type="pathway">
    <text evidence="1 8">Metabolic intermediate biosynthesis; chorismate biosynthesis; chorismate from D-erythrose 4-phosphate and phosphoenolpyruvate: step 4/7.</text>
</comment>
<dbReference type="Pfam" id="PF18317">
    <property type="entry name" value="SDH_C"/>
    <property type="match status" value="1"/>
</dbReference>
<dbReference type="PANTHER" id="PTHR21089">
    <property type="entry name" value="SHIKIMATE DEHYDROGENASE"/>
    <property type="match status" value="1"/>
</dbReference>
<accession>A0A0H3AC16</accession>
<evidence type="ECO:0000259" key="11">
    <source>
        <dbReference type="Pfam" id="PF08501"/>
    </source>
</evidence>
<dbReference type="GO" id="GO:0019632">
    <property type="term" value="P:shikimate metabolic process"/>
    <property type="evidence" value="ECO:0007669"/>
    <property type="project" value="InterPro"/>
</dbReference>
<evidence type="ECO:0000256" key="5">
    <source>
        <dbReference type="ARBA" id="ARBA00023002"/>
    </source>
</evidence>
<dbReference type="InterPro" id="IPR041121">
    <property type="entry name" value="SDH_C"/>
</dbReference>
<evidence type="ECO:0000256" key="8">
    <source>
        <dbReference type="HAMAP-Rule" id="MF_00222"/>
    </source>
</evidence>
<dbReference type="EMBL" id="CP000527">
    <property type="protein sequence ID" value="ABM29859.1"/>
    <property type="molecule type" value="Genomic_DNA"/>
</dbReference>
<dbReference type="AlphaFoldDB" id="A0A0H3AC16"/>
<dbReference type="KEGG" id="dvl:Dvul_2848"/>
<dbReference type="UniPathway" id="UPA00053">
    <property type="reaction ID" value="UER00087"/>
</dbReference>
<dbReference type="InterPro" id="IPR011342">
    <property type="entry name" value="Shikimate_DH"/>
</dbReference>
<dbReference type="SUPFAM" id="SSF53223">
    <property type="entry name" value="Aminoacid dehydrogenase-like, N-terminal domain"/>
    <property type="match status" value="1"/>
</dbReference>
<evidence type="ECO:0000256" key="2">
    <source>
        <dbReference type="ARBA" id="ARBA00012962"/>
    </source>
</evidence>
<feature type="domain" description="SDH C-terminal" evidence="12">
    <location>
        <begin position="266"/>
        <end position="293"/>
    </location>
</feature>
<dbReference type="CDD" id="cd01065">
    <property type="entry name" value="NAD_bind_Shikimate_DH"/>
    <property type="match status" value="1"/>
</dbReference>
<dbReference type="InterPro" id="IPR006151">
    <property type="entry name" value="Shikm_DH/Glu-tRNA_Rdtase"/>
</dbReference>
<keyword evidence="3 8" id="KW-0028">Amino-acid biosynthesis</keyword>
<feature type="binding site" evidence="8">
    <location>
        <position position="245"/>
    </location>
    <ligand>
        <name>shikimate</name>
        <dbReference type="ChEBI" id="CHEBI:36208"/>
    </ligand>
</feature>
<evidence type="ECO:0000256" key="9">
    <source>
        <dbReference type="SAM" id="MobiDB-lite"/>
    </source>
</evidence>
<evidence type="ECO:0000313" key="13">
    <source>
        <dbReference type="EMBL" id="ABM29859.1"/>
    </source>
</evidence>
<keyword evidence="6 8" id="KW-0057">Aromatic amino acid biosynthesis</keyword>
<dbReference type="NCBIfam" id="TIGR00507">
    <property type="entry name" value="aroE"/>
    <property type="match status" value="1"/>
</dbReference>
<feature type="binding site" evidence="8">
    <location>
        <position position="110"/>
    </location>
    <ligand>
        <name>NADP(+)</name>
        <dbReference type="ChEBI" id="CHEBI:58349"/>
    </ligand>
</feature>
<dbReference type="InterPro" id="IPR046346">
    <property type="entry name" value="Aminoacid_DH-like_N_sf"/>
</dbReference>
<dbReference type="Gene3D" id="3.40.50.10860">
    <property type="entry name" value="Leucine Dehydrogenase, chain A, domain 1"/>
    <property type="match status" value="1"/>
</dbReference>
<feature type="region of interest" description="Disordered" evidence="9">
    <location>
        <begin position="1"/>
        <end position="20"/>
    </location>
</feature>
<feature type="binding site" evidence="8">
    <location>
        <begin position="156"/>
        <end position="160"/>
    </location>
    <ligand>
        <name>NADP(+)</name>
        <dbReference type="ChEBI" id="CHEBI:58349"/>
    </ligand>
</feature>
<reference evidence="14" key="1">
    <citation type="journal article" date="2009" name="Environ. Microbiol.">
        <title>Contribution of mobile genetic elements to Desulfovibrio vulgaris genome plasticity.</title>
        <authorList>
            <person name="Walker C.B."/>
            <person name="Stolyar S."/>
            <person name="Chivian D."/>
            <person name="Pinel N."/>
            <person name="Gabster J.A."/>
            <person name="Dehal P.S."/>
            <person name="He Z."/>
            <person name="Yang Z.K."/>
            <person name="Yen H.C."/>
            <person name="Zhou J."/>
            <person name="Wall J.D."/>
            <person name="Hazen T.C."/>
            <person name="Arkin A.P."/>
            <person name="Stahl D.A."/>
        </authorList>
    </citation>
    <scope>NUCLEOTIDE SEQUENCE [LARGE SCALE GENOMIC DNA]</scope>
    <source>
        <strain evidence="14">DP4</strain>
    </source>
</reference>
<feature type="binding site" evidence="8">
    <location>
        <position position="273"/>
    </location>
    <ligand>
        <name>shikimate</name>
        <dbReference type="ChEBI" id="CHEBI:36208"/>
    </ligand>
</feature>
<keyword evidence="5 8" id="KW-0560">Oxidoreductase</keyword>
<dbReference type="GO" id="GO:0008652">
    <property type="term" value="P:amino acid biosynthetic process"/>
    <property type="evidence" value="ECO:0007669"/>
    <property type="project" value="UniProtKB-KW"/>
</dbReference>
<evidence type="ECO:0000259" key="12">
    <source>
        <dbReference type="Pfam" id="PF18317"/>
    </source>
</evidence>
<dbReference type="GO" id="GO:0050661">
    <property type="term" value="F:NADP binding"/>
    <property type="evidence" value="ECO:0007669"/>
    <property type="project" value="InterPro"/>
</dbReference>
<feature type="active site" description="Proton acceptor" evidence="8">
    <location>
        <position position="98"/>
    </location>
</feature>
<dbReference type="Gene3D" id="3.40.50.720">
    <property type="entry name" value="NAD(P)-binding Rossmann-like Domain"/>
    <property type="match status" value="1"/>
</dbReference>
<dbReference type="GO" id="GO:0009423">
    <property type="term" value="P:chorismate biosynthetic process"/>
    <property type="evidence" value="ECO:0007669"/>
    <property type="project" value="UniProtKB-UniRule"/>
</dbReference>
<keyword evidence="4 8" id="KW-0521">NADP</keyword>
<dbReference type="Proteomes" id="UP000009173">
    <property type="component" value="Chromosome"/>
</dbReference>
<comment type="similarity">
    <text evidence="8">Belongs to the shikimate dehydrogenase family.</text>
</comment>
<feature type="binding site" evidence="8">
    <location>
        <position position="266"/>
    </location>
    <ligand>
        <name>NADP(+)</name>
        <dbReference type="ChEBI" id="CHEBI:58349"/>
    </ligand>
</feature>
<dbReference type="InterPro" id="IPR022893">
    <property type="entry name" value="Shikimate_DH_fam"/>
</dbReference>
<organism evidence="13 14">
    <name type="scientific">Nitratidesulfovibrio vulgaris (strain DP4)</name>
    <name type="common">Desulfovibrio vulgaris</name>
    <dbReference type="NCBI Taxonomy" id="391774"/>
    <lineage>
        <taxon>Bacteria</taxon>
        <taxon>Pseudomonadati</taxon>
        <taxon>Thermodesulfobacteriota</taxon>
        <taxon>Desulfovibrionia</taxon>
        <taxon>Desulfovibrionales</taxon>
        <taxon>Desulfovibrionaceae</taxon>
        <taxon>Nitratidesulfovibrio</taxon>
    </lineage>
</organism>
<feature type="domain" description="Quinate/shikimate 5-dehydrogenase/glutamyl-tRNA reductase" evidence="10">
    <location>
        <begin position="150"/>
        <end position="196"/>
    </location>
</feature>
<comment type="catalytic activity">
    <reaction evidence="7 8">
        <text>shikimate + NADP(+) = 3-dehydroshikimate + NADPH + H(+)</text>
        <dbReference type="Rhea" id="RHEA:17737"/>
        <dbReference type="ChEBI" id="CHEBI:15378"/>
        <dbReference type="ChEBI" id="CHEBI:16630"/>
        <dbReference type="ChEBI" id="CHEBI:36208"/>
        <dbReference type="ChEBI" id="CHEBI:57783"/>
        <dbReference type="ChEBI" id="CHEBI:58349"/>
        <dbReference type="EC" id="1.1.1.25"/>
    </reaction>
</comment>
<name>A0A0H3AC16_NITV4</name>
<feature type="binding site" evidence="8">
    <location>
        <begin position="47"/>
        <end position="49"/>
    </location>
    <ligand>
        <name>shikimate</name>
        <dbReference type="ChEBI" id="CHEBI:36208"/>
    </ligand>
</feature>
<evidence type="ECO:0000256" key="6">
    <source>
        <dbReference type="ARBA" id="ARBA00023141"/>
    </source>
</evidence>
<feature type="binding site" evidence="8">
    <location>
        <position position="94"/>
    </location>
    <ligand>
        <name>shikimate</name>
        <dbReference type="ChEBI" id="CHEBI:36208"/>
    </ligand>
</feature>
<sequence length="301" mass="32064">MSAPIPTRSVKLSQSPCAADSSESAHRVPFRIPERLYGIVGHPLGHTLSPLLHNWGFALHSLPAVYMAWPVPPGRFASFMEAVRTLPVHGASVTIPHKEEALRLCDRVTDRARAVGAVNTLFLEGGVVCGENTDVTGFLAPLRARGVRIDEALVLGAGGAARAVLAGLVELGVRRVRISNRTHDKAMELAGAFGADVVPWDERGSAAAGLVVNTTPCGMQGARMGESPLPDGAFTGRGMAYDLVYNPLTTRFLADARAAGWETQDGLGMFVEQGREQFRIWTGLDLPAEGARRLIAEALGL</sequence>
<dbReference type="InterPro" id="IPR013708">
    <property type="entry name" value="Shikimate_DH-bd_N"/>
</dbReference>
<evidence type="ECO:0000313" key="14">
    <source>
        <dbReference type="Proteomes" id="UP000009173"/>
    </source>
</evidence>
<evidence type="ECO:0000256" key="7">
    <source>
        <dbReference type="ARBA" id="ARBA00049442"/>
    </source>
</evidence>
<gene>
    <name evidence="8" type="primary">aroE</name>
    <name evidence="13" type="ordered locus">Dvul_2848</name>
</gene>
<dbReference type="SUPFAM" id="SSF51735">
    <property type="entry name" value="NAD(P)-binding Rossmann-fold domains"/>
    <property type="match status" value="1"/>
</dbReference>
<feature type="binding site" evidence="8">
    <location>
        <begin position="180"/>
        <end position="185"/>
    </location>
    <ligand>
        <name>NADP(+)</name>
        <dbReference type="ChEBI" id="CHEBI:58349"/>
    </ligand>
</feature>
<proteinExistence type="inferred from homology"/>
<dbReference type="HAMAP" id="MF_00222">
    <property type="entry name" value="Shikimate_DH_AroE"/>
    <property type="match status" value="1"/>
</dbReference>
<feature type="binding site" evidence="8">
    <location>
        <position position="119"/>
    </location>
    <ligand>
        <name>shikimate</name>
        <dbReference type="ChEBI" id="CHEBI:36208"/>
    </ligand>
</feature>
<dbReference type="GO" id="GO:0005829">
    <property type="term" value="C:cytosol"/>
    <property type="evidence" value="ECO:0007669"/>
    <property type="project" value="TreeGrafter"/>
</dbReference>
<feature type="domain" description="Shikimate dehydrogenase substrate binding N-terminal" evidence="11">
    <location>
        <begin position="39"/>
        <end position="121"/>
    </location>
</feature>
<dbReference type="Pfam" id="PF08501">
    <property type="entry name" value="Shikimate_dh_N"/>
    <property type="match status" value="1"/>
</dbReference>
<dbReference type="GO" id="GO:0004764">
    <property type="term" value="F:shikimate 3-dehydrogenase (NADP+) activity"/>
    <property type="evidence" value="ECO:0007669"/>
    <property type="project" value="UniProtKB-UniRule"/>
</dbReference>
<dbReference type="GO" id="GO:0009073">
    <property type="term" value="P:aromatic amino acid family biosynthetic process"/>
    <property type="evidence" value="ECO:0007669"/>
    <property type="project" value="UniProtKB-KW"/>
</dbReference>
<feature type="binding site" evidence="8">
    <location>
        <position position="243"/>
    </location>
    <ligand>
        <name>NADP(+)</name>
        <dbReference type="ChEBI" id="CHEBI:58349"/>
    </ligand>
</feature>
<dbReference type="EC" id="1.1.1.25" evidence="2 8"/>
<dbReference type="HOGENOM" id="CLU_044063_2_0_7"/>
<evidence type="ECO:0000259" key="10">
    <source>
        <dbReference type="Pfam" id="PF01488"/>
    </source>
</evidence>
<feature type="binding site" evidence="8">
    <location>
        <position position="134"/>
    </location>
    <ligand>
        <name>shikimate</name>
        <dbReference type="ChEBI" id="CHEBI:36208"/>
    </ligand>
</feature>
<dbReference type="Pfam" id="PF01488">
    <property type="entry name" value="Shikimate_DH"/>
    <property type="match status" value="1"/>
</dbReference>
<evidence type="ECO:0000256" key="4">
    <source>
        <dbReference type="ARBA" id="ARBA00022857"/>
    </source>
</evidence>
<protein>
    <recommendedName>
        <fullName evidence="2 8">Shikimate dehydrogenase (NADP(+))</fullName>
        <shortName evidence="8">SDH</shortName>
        <ecNumber evidence="2 8">1.1.1.25</ecNumber>
    </recommendedName>
</protein>
<dbReference type="PANTHER" id="PTHR21089:SF1">
    <property type="entry name" value="BIFUNCTIONAL 3-DEHYDROQUINATE DEHYDRATASE_SHIKIMATE DEHYDROGENASE, CHLOROPLASTIC"/>
    <property type="match status" value="1"/>
</dbReference>
<comment type="subunit">
    <text evidence="8">Homodimer.</text>
</comment>
<evidence type="ECO:0000256" key="1">
    <source>
        <dbReference type="ARBA" id="ARBA00004871"/>
    </source>
</evidence>
<evidence type="ECO:0000256" key="3">
    <source>
        <dbReference type="ARBA" id="ARBA00022605"/>
    </source>
</evidence>